<dbReference type="AlphaFoldDB" id="A0A292IGY0"/>
<evidence type="ECO:0000313" key="11">
    <source>
        <dbReference type="Proteomes" id="UP000261764"/>
    </source>
</evidence>
<dbReference type="GO" id="GO:0000049">
    <property type="term" value="F:tRNA binding"/>
    <property type="evidence" value="ECO:0007669"/>
    <property type="project" value="UniProtKB-UniRule"/>
</dbReference>
<dbReference type="InterPro" id="IPR002132">
    <property type="entry name" value="Ribosomal_uL5"/>
</dbReference>
<keyword evidence="2 6" id="KW-0689">Ribosomal protein</keyword>
<evidence type="ECO:0000259" key="9">
    <source>
        <dbReference type="Pfam" id="PF00673"/>
    </source>
</evidence>
<proteinExistence type="inferred from homology"/>
<evidence type="ECO:0000256" key="4">
    <source>
        <dbReference type="ARBA" id="ARBA00035245"/>
    </source>
</evidence>
<evidence type="ECO:0000259" key="8">
    <source>
        <dbReference type="Pfam" id="PF00281"/>
    </source>
</evidence>
<dbReference type="InterPro" id="IPR020930">
    <property type="entry name" value="Ribosomal_uL5_bac-type"/>
</dbReference>
<reference evidence="10 11" key="1">
    <citation type="journal article" date="2015" name="Clin. Infect. Dis.">
        <title>Genomic Investigations unmask Mycoplasma amphoriforme, a new respiratory pathogen.</title>
        <authorList>
            <person name="Gillespie S.H."/>
            <person name="Ling C.L."/>
            <person name="Oravcova K."/>
            <person name="Pinheiro M."/>
            <person name="Wells L."/>
            <person name="Bryant J.M."/>
            <person name="McHugh T.D."/>
            <person name="Bebear C."/>
            <person name="Webster D."/>
            <person name="Harris S.R."/>
            <person name="Seth-Smith H.M."/>
            <person name="Thomson N.R."/>
        </authorList>
    </citation>
    <scope>NUCLEOTIDE SEQUENCE [LARGE SCALE GENOMIC DNA]</scope>
    <source>
        <strain evidence="10 11">A39</strain>
    </source>
</reference>
<dbReference type="KEGG" id="mamp:MAMA39_00140"/>
<evidence type="ECO:0000256" key="6">
    <source>
        <dbReference type="HAMAP-Rule" id="MF_01333"/>
    </source>
</evidence>
<dbReference type="InterPro" id="IPR022803">
    <property type="entry name" value="Ribosomal_uL5_dom_sf"/>
</dbReference>
<keyword evidence="6" id="KW-0820">tRNA-binding</keyword>
<keyword evidence="6" id="KW-0699">rRNA-binding</keyword>
<dbReference type="FunFam" id="3.30.1440.10:FF:000001">
    <property type="entry name" value="50S ribosomal protein L5"/>
    <property type="match status" value="1"/>
</dbReference>
<dbReference type="PANTHER" id="PTHR11994">
    <property type="entry name" value="60S RIBOSOMAL PROTEIN L11-RELATED"/>
    <property type="match status" value="1"/>
</dbReference>
<keyword evidence="11" id="KW-1185">Reference proteome</keyword>
<dbReference type="RefSeq" id="WP_343251482.1">
    <property type="nucleotide sequence ID" value="NZ_HG937516.1"/>
</dbReference>
<protein>
    <recommendedName>
        <fullName evidence="4 6">Large ribosomal subunit protein uL5</fullName>
    </recommendedName>
</protein>
<evidence type="ECO:0000256" key="1">
    <source>
        <dbReference type="ARBA" id="ARBA00008553"/>
    </source>
</evidence>
<dbReference type="PIRSF" id="PIRSF002161">
    <property type="entry name" value="Ribosomal_L5"/>
    <property type="match status" value="1"/>
</dbReference>
<dbReference type="Gene3D" id="3.30.1440.10">
    <property type="match status" value="1"/>
</dbReference>
<comment type="function">
    <text evidence="5">This is one of the proteins that bind and probably mediate the attachment of the 5S RNA into the large ribosomal subunit, where it forms part of the central protuberance. In the 70S ribosome it contacts protein S13 of the 30S subunit (bridge B1b), connecting the 2 subunits; this bridge is implicated in subunit movement. Contacts the P site tRNA; the 5S rRNA and some of its associated proteins might help stabilize positioning of ribosome-bound tRNAs.</text>
</comment>
<dbReference type="Pfam" id="PF00673">
    <property type="entry name" value="Ribosomal_L5_C"/>
    <property type="match status" value="1"/>
</dbReference>
<dbReference type="GO" id="GO:0019843">
    <property type="term" value="F:rRNA binding"/>
    <property type="evidence" value="ECO:0007669"/>
    <property type="project" value="UniProtKB-UniRule"/>
</dbReference>
<dbReference type="InterPro" id="IPR031310">
    <property type="entry name" value="Ribosomal_uL5_N"/>
</dbReference>
<evidence type="ECO:0000256" key="7">
    <source>
        <dbReference type="RuleBase" id="RU003930"/>
    </source>
</evidence>
<dbReference type="EMBL" id="HG937516">
    <property type="protein sequence ID" value="CDN40140.1"/>
    <property type="molecule type" value="Genomic_DNA"/>
</dbReference>
<sequence length="185" mass="20884">MASQLQQKYQQTIKPELQKEFNLLSIMQVPKIEKVVINMGIGDATKDAKFLESGINELKVITGQNPTVTLAKKSVATFKLRQGQAIGCKVTLRGARMWSFLERLINIALPRVRDFRGLSPRSFDGQGNYTIGIKEQIIFPEIVYDDVKKIRGFDVTIVTSTSDQNHALRLLTLLGLPLIKQKEQR</sequence>
<comment type="subunit">
    <text evidence="6">Part of the 50S ribosomal subunit; part of the 5S rRNA/L5/L18/L25 subcomplex. Contacts the 5S rRNA and the P site tRNA. Forms a bridge to the 30S subunit in the 70S ribosome.</text>
</comment>
<evidence type="ECO:0000256" key="5">
    <source>
        <dbReference type="ARBA" id="ARBA00058604"/>
    </source>
</evidence>
<organism evidence="10 11">
    <name type="scientific">Mycoplasma amphoriforme A39</name>
    <dbReference type="NCBI Taxonomy" id="572419"/>
    <lineage>
        <taxon>Bacteria</taxon>
        <taxon>Bacillati</taxon>
        <taxon>Mycoplasmatota</taxon>
        <taxon>Mollicutes</taxon>
        <taxon>Mycoplasmataceae</taxon>
        <taxon>Mycoplasma</taxon>
    </lineage>
</organism>
<evidence type="ECO:0000256" key="3">
    <source>
        <dbReference type="ARBA" id="ARBA00023274"/>
    </source>
</evidence>
<dbReference type="GO" id="GO:0005840">
    <property type="term" value="C:ribosome"/>
    <property type="evidence" value="ECO:0007669"/>
    <property type="project" value="UniProtKB-KW"/>
</dbReference>
<comment type="function">
    <text evidence="6">This is 1 of the proteins that bind and probably mediate the attachment of the 5S RNA into the large ribosomal subunit, where it forms part of the central protuberance. In the 70S ribosome it contacts protein S13 of the 30S subunit (bridge B1b), connecting the 2 subunits; this bridge is implicated in subunit movement. Contacts the P site tRNA; the 5S rRNA and some of its associated proteins might help stabilize positioning of ribosome-bound tRNAs.</text>
</comment>
<name>A0A292IGY0_9MOLU</name>
<keyword evidence="6" id="KW-0694">RNA-binding</keyword>
<accession>A0A292IGY0</accession>
<comment type="similarity">
    <text evidence="1 6 7">Belongs to the universal ribosomal protein uL5 family.</text>
</comment>
<dbReference type="HAMAP" id="MF_01333_B">
    <property type="entry name" value="Ribosomal_uL5_B"/>
    <property type="match status" value="1"/>
</dbReference>
<dbReference type="GO" id="GO:0003735">
    <property type="term" value="F:structural constituent of ribosome"/>
    <property type="evidence" value="ECO:0007669"/>
    <property type="project" value="InterPro"/>
</dbReference>
<dbReference type="Pfam" id="PF00281">
    <property type="entry name" value="Ribosomal_L5"/>
    <property type="match status" value="1"/>
</dbReference>
<dbReference type="InterPro" id="IPR031309">
    <property type="entry name" value="Ribosomal_uL5_C"/>
</dbReference>
<dbReference type="NCBIfam" id="NF000585">
    <property type="entry name" value="PRK00010.1"/>
    <property type="match status" value="1"/>
</dbReference>
<dbReference type="SUPFAM" id="SSF55282">
    <property type="entry name" value="RL5-like"/>
    <property type="match status" value="1"/>
</dbReference>
<dbReference type="GO" id="GO:1990904">
    <property type="term" value="C:ribonucleoprotein complex"/>
    <property type="evidence" value="ECO:0007669"/>
    <property type="project" value="UniProtKB-KW"/>
</dbReference>
<evidence type="ECO:0000313" key="10">
    <source>
        <dbReference type="EMBL" id="CDN40140.1"/>
    </source>
</evidence>
<feature type="domain" description="Large ribosomal subunit protein uL5 N-terminal" evidence="8">
    <location>
        <begin position="26"/>
        <end position="81"/>
    </location>
</feature>
<dbReference type="GO" id="GO:0006412">
    <property type="term" value="P:translation"/>
    <property type="evidence" value="ECO:0007669"/>
    <property type="project" value="UniProtKB-UniRule"/>
</dbReference>
<feature type="domain" description="Large ribosomal subunit protein uL5 C-terminal" evidence="9">
    <location>
        <begin position="86"/>
        <end position="177"/>
    </location>
</feature>
<dbReference type="Proteomes" id="UP000261764">
    <property type="component" value="Chromosome I"/>
</dbReference>
<keyword evidence="3 6" id="KW-0687">Ribonucleoprotein</keyword>
<gene>
    <name evidence="6" type="primary">rplE</name>
    <name evidence="10" type="ORF">MAMA39_00140</name>
</gene>
<evidence type="ECO:0000256" key="2">
    <source>
        <dbReference type="ARBA" id="ARBA00022980"/>
    </source>
</evidence>